<dbReference type="SUPFAM" id="SSF54909">
    <property type="entry name" value="Dimeric alpha+beta barrel"/>
    <property type="match status" value="1"/>
</dbReference>
<dbReference type="RefSeq" id="WP_188851222.1">
    <property type="nucleotide sequence ID" value="NZ_BMJJ01000005.1"/>
</dbReference>
<reference evidence="2" key="2">
    <citation type="submission" date="2020-09" db="EMBL/GenBank/DDBJ databases">
        <authorList>
            <person name="Sun Q."/>
            <person name="Zhou Y."/>
        </authorList>
    </citation>
    <scope>NUCLEOTIDE SEQUENCE</scope>
    <source>
        <strain evidence="2">CGMCC 1.15493</strain>
    </source>
</reference>
<evidence type="ECO:0000313" key="2">
    <source>
        <dbReference type="EMBL" id="GGD21865.1"/>
    </source>
</evidence>
<keyword evidence="3" id="KW-1185">Reference proteome</keyword>
<sequence length="106" mass="11623">MAAEKGNDPLQSIKLLTRFEGPDAQATEAFLLRLQAVRASVREEPGHVAYELYRSRDQSTVLFVLEEWRTQKDADLHVAAATTGEEARSALALLSTPPITISLVAC</sequence>
<name>A0A916XYJ8_9HYPH</name>
<dbReference type="AlphaFoldDB" id="A0A916XYJ8"/>
<dbReference type="InterPro" id="IPR007138">
    <property type="entry name" value="ABM_dom"/>
</dbReference>
<dbReference type="Proteomes" id="UP000613160">
    <property type="component" value="Unassembled WGS sequence"/>
</dbReference>
<organism evidence="2 3">
    <name type="scientific">Aureimonas glaciei</name>
    <dbReference type="NCBI Taxonomy" id="1776957"/>
    <lineage>
        <taxon>Bacteria</taxon>
        <taxon>Pseudomonadati</taxon>
        <taxon>Pseudomonadota</taxon>
        <taxon>Alphaproteobacteria</taxon>
        <taxon>Hyphomicrobiales</taxon>
        <taxon>Aurantimonadaceae</taxon>
        <taxon>Aureimonas</taxon>
    </lineage>
</organism>
<dbReference type="Pfam" id="PF03992">
    <property type="entry name" value="ABM"/>
    <property type="match status" value="1"/>
</dbReference>
<dbReference type="InterPro" id="IPR011008">
    <property type="entry name" value="Dimeric_a/b-barrel"/>
</dbReference>
<reference evidence="2" key="1">
    <citation type="journal article" date="2014" name="Int. J. Syst. Evol. Microbiol.">
        <title>Complete genome sequence of Corynebacterium casei LMG S-19264T (=DSM 44701T), isolated from a smear-ripened cheese.</title>
        <authorList>
            <consortium name="US DOE Joint Genome Institute (JGI-PGF)"/>
            <person name="Walter F."/>
            <person name="Albersmeier A."/>
            <person name="Kalinowski J."/>
            <person name="Ruckert C."/>
        </authorList>
    </citation>
    <scope>NUCLEOTIDE SEQUENCE</scope>
    <source>
        <strain evidence="2">CGMCC 1.15493</strain>
    </source>
</reference>
<evidence type="ECO:0000259" key="1">
    <source>
        <dbReference type="PROSITE" id="PS51725"/>
    </source>
</evidence>
<dbReference type="Gene3D" id="3.30.70.100">
    <property type="match status" value="1"/>
</dbReference>
<feature type="domain" description="ABM" evidence="1">
    <location>
        <begin position="13"/>
        <end position="104"/>
    </location>
</feature>
<proteinExistence type="predicted"/>
<accession>A0A916XYJ8</accession>
<protein>
    <recommendedName>
        <fullName evidence="1">ABM domain-containing protein</fullName>
    </recommendedName>
</protein>
<dbReference type="EMBL" id="BMJJ01000005">
    <property type="protein sequence ID" value="GGD21865.1"/>
    <property type="molecule type" value="Genomic_DNA"/>
</dbReference>
<evidence type="ECO:0000313" key="3">
    <source>
        <dbReference type="Proteomes" id="UP000613160"/>
    </source>
</evidence>
<dbReference type="PROSITE" id="PS51725">
    <property type="entry name" value="ABM"/>
    <property type="match status" value="1"/>
</dbReference>
<comment type="caution">
    <text evidence="2">The sequence shown here is derived from an EMBL/GenBank/DDBJ whole genome shotgun (WGS) entry which is preliminary data.</text>
</comment>
<gene>
    <name evidence="2" type="ORF">GCM10011335_26040</name>
</gene>